<protein>
    <submittedName>
        <fullName evidence="2">Uncharacterized protein</fullName>
    </submittedName>
</protein>
<comment type="caution">
    <text evidence="2">The sequence shown here is derived from an EMBL/GenBank/DDBJ whole genome shotgun (WGS) entry which is preliminary data.</text>
</comment>
<dbReference type="EMBL" id="JARKIB010000425">
    <property type="protein sequence ID" value="KAJ7709195.1"/>
    <property type="molecule type" value="Genomic_DNA"/>
</dbReference>
<feature type="compositionally biased region" description="Basic and acidic residues" evidence="1">
    <location>
        <begin position="12"/>
        <end position="30"/>
    </location>
</feature>
<feature type="region of interest" description="Disordered" evidence="1">
    <location>
        <begin position="1"/>
        <end position="32"/>
    </location>
</feature>
<accession>A0AAD7H038</accession>
<feature type="compositionally biased region" description="Low complexity" evidence="1">
    <location>
        <begin position="91"/>
        <end position="104"/>
    </location>
</feature>
<gene>
    <name evidence="2" type="ORF">B0H16DRAFT_1703888</name>
</gene>
<organism evidence="2 3">
    <name type="scientific">Mycena metata</name>
    <dbReference type="NCBI Taxonomy" id="1033252"/>
    <lineage>
        <taxon>Eukaryota</taxon>
        <taxon>Fungi</taxon>
        <taxon>Dikarya</taxon>
        <taxon>Basidiomycota</taxon>
        <taxon>Agaricomycotina</taxon>
        <taxon>Agaricomycetes</taxon>
        <taxon>Agaricomycetidae</taxon>
        <taxon>Agaricales</taxon>
        <taxon>Marasmiineae</taxon>
        <taxon>Mycenaceae</taxon>
        <taxon>Mycena</taxon>
    </lineage>
</organism>
<evidence type="ECO:0000313" key="2">
    <source>
        <dbReference type="EMBL" id="KAJ7709195.1"/>
    </source>
</evidence>
<evidence type="ECO:0000256" key="1">
    <source>
        <dbReference type="SAM" id="MobiDB-lite"/>
    </source>
</evidence>
<evidence type="ECO:0000313" key="3">
    <source>
        <dbReference type="Proteomes" id="UP001215598"/>
    </source>
</evidence>
<sequence length="126" mass="13510">MDEDGMGRVGGGKRDNMGREDSEAGRDSRGDNLYIRRVRLAVHCAGLAARANAHAAIAASRDRGWDVSGLDGRARDGWTRQRGTRYPSVNGLTGQPKTGQPTTGRRSSVAHREGGDYGRLSIHPPG</sequence>
<proteinExistence type="predicted"/>
<keyword evidence="3" id="KW-1185">Reference proteome</keyword>
<reference evidence="2" key="1">
    <citation type="submission" date="2023-03" db="EMBL/GenBank/DDBJ databases">
        <title>Massive genome expansion in bonnet fungi (Mycena s.s.) driven by repeated elements and novel gene families across ecological guilds.</title>
        <authorList>
            <consortium name="Lawrence Berkeley National Laboratory"/>
            <person name="Harder C.B."/>
            <person name="Miyauchi S."/>
            <person name="Viragh M."/>
            <person name="Kuo A."/>
            <person name="Thoen E."/>
            <person name="Andreopoulos B."/>
            <person name="Lu D."/>
            <person name="Skrede I."/>
            <person name="Drula E."/>
            <person name="Henrissat B."/>
            <person name="Morin E."/>
            <person name="Kohler A."/>
            <person name="Barry K."/>
            <person name="LaButti K."/>
            <person name="Morin E."/>
            <person name="Salamov A."/>
            <person name="Lipzen A."/>
            <person name="Mereny Z."/>
            <person name="Hegedus B."/>
            <person name="Baldrian P."/>
            <person name="Stursova M."/>
            <person name="Weitz H."/>
            <person name="Taylor A."/>
            <person name="Grigoriev I.V."/>
            <person name="Nagy L.G."/>
            <person name="Martin F."/>
            <person name="Kauserud H."/>
        </authorList>
    </citation>
    <scope>NUCLEOTIDE SEQUENCE</scope>
    <source>
        <strain evidence="2">CBHHK182m</strain>
    </source>
</reference>
<dbReference type="Proteomes" id="UP001215598">
    <property type="component" value="Unassembled WGS sequence"/>
</dbReference>
<name>A0AAD7H038_9AGAR</name>
<dbReference type="AlphaFoldDB" id="A0AAD7H038"/>
<feature type="region of interest" description="Disordered" evidence="1">
    <location>
        <begin position="58"/>
        <end position="126"/>
    </location>
</feature>